<evidence type="ECO:0000256" key="4">
    <source>
        <dbReference type="ARBA" id="ARBA00022741"/>
    </source>
</evidence>
<dbReference type="PROSITE" id="PS50011">
    <property type="entry name" value="PROTEIN_KINASE_DOM"/>
    <property type="match status" value="1"/>
</dbReference>
<dbReference type="SMART" id="SM00220">
    <property type="entry name" value="S_TKc"/>
    <property type="match status" value="1"/>
</dbReference>
<dbReference type="EC" id="2.7.11.1" evidence="1"/>
<dbReference type="GO" id="GO:0004674">
    <property type="term" value="F:protein serine/threonine kinase activity"/>
    <property type="evidence" value="ECO:0007669"/>
    <property type="project" value="UniProtKB-KW"/>
</dbReference>
<name>A0A9X3MTN9_9ACTN</name>
<dbReference type="Gene3D" id="1.10.510.10">
    <property type="entry name" value="Transferase(Phosphotransferase) domain 1"/>
    <property type="match status" value="1"/>
</dbReference>
<keyword evidence="3" id="KW-0808">Transferase</keyword>
<protein>
    <recommendedName>
        <fullName evidence="1">non-specific serine/threonine protein kinase</fullName>
        <ecNumber evidence="1">2.7.11.1</ecNumber>
    </recommendedName>
</protein>
<dbReference type="Pfam" id="PF01590">
    <property type="entry name" value="GAF"/>
    <property type="match status" value="1"/>
</dbReference>
<keyword evidence="4" id="KW-0547">Nucleotide-binding</keyword>
<evidence type="ECO:0000313" key="8">
    <source>
        <dbReference type="EMBL" id="MDA0162399.1"/>
    </source>
</evidence>
<evidence type="ECO:0000259" key="7">
    <source>
        <dbReference type="PROSITE" id="PS50011"/>
    </source>
</evidence>
<dbReference type="PROSITE" id="PS00108">
    <property type="entry name" value="PROTEIN_KINASE_ST"/>
    <property type="match status" value="1"/>
</dbReference>
<dbReference type="RefSeq" id="WP_270041640.1">
    <property type="nucleotide sequence ID" value="NZ_JAPDOD010000018.1"/>
</dbReference>
<dbReference type="SUPFAM" id="SSF56112">
    <property type="entry name" value="Protein kinase-like (PK-like)"/>
    <property type="match status" value="1"/>
</dbReference>
<dbReference type="SUPFAM" id="SSF55781">
    <property type="entry name" value="GAF domain-like"/>
    <property type="match status" value="1"/>
</dbReference>
<accession>A0A9X3MTN9</accession>
<dbReference type="EMBL" id="JAPDOD010000018">
    <property type="protein sequence ID" value="MDA0162399.1"/>
    <property type="molecule type" value="Genomic_DNA"/>
</dbReference>
<dbReference type="AlphaFoldDB" id="A0A9X3MTN9"/>
<reference evidence="8" key="1">
    <citation type="submission" date="2022-10" db="EMBL/GenBank/DDBJ databases">
        <title>The WGS of Solirubrobacter ginsenosidimutans DSM 21036.</title>
        <authorList>
            <person name="Jiang Z."/>
        </authorList>
    </citation>
    <scope>NUCLEOTIDE SEQUENCE</scope>
    <source>
        <strain evidence="8">DSM 21036</strain>
    </source>
</reference>
<keyword evidence="6" id="KW-0067">ATP-binding</keyword>
<comment type="caution">
    <text evidence="8">The sequence shown here is derived from an EMBL/GenBank/DDBJ whole genome shotgun (WGS) entry which is preliminary data.</text>
</comment>
<dbReference type="PANTHER" id="PTHR43289">
    <property type="entry name" value="MITOGEN-ACTIVATED PROTEIN KINASE KINASE KINASE 20-RELATED"/>
    <property type="match status" value="1"/>
</dbReference>
<proteinExistence type="predicted"/>
<dbReference type="InterPro" id="IPR011009">
    <property type="entry name" value="Kinase-like_dom_sf"/>
</dbReference>
<keyword evidence="9" id="KW-1185">Reference proteome</keyword>
<dbReference type="Proteomes" id="UP001149140">
    <property type="component" value="Unassembled WGS sequence"/>
</dbReference>
<dbReference type="PANTHER" id="PTHR43289:SF6">
    <property type="entry name" value="SERINE_THREONINE-PROTEIN KINASE NEKL-3"/>
    <property type="match status" value="1"/>
</dbReference>
<evidence type="ECO:0000313" key="9">
    <source>
        <dbReference type="Proteomes" id="UP001149140"/>
    </source>
</evidence>
<dbReference type="Gene3D" id="3.30.450.40">
    <property type="match status" value="1"/>
</dbReference>
<sequence>MGGGRRPAAAGGARRNAAYWWRRPRGGRTEHLTRPDQQATAVGGEALNGRYEIVAPISSGAMGAVYRAFDRQSGVEVAVKRLLDVRHAARFEIEARLLASLSHPRVVKVLDHSSDDQGLYIVMDLVHGVDLGAILKRAGDPGLTLGDAIEYVRHGCEALSYVHSQQIVHRDVKPQNMILGEDGVILVDFGVARALGAEEDQGTIAVGTPRYMAPEVFAGGTVSAASDIFSLAATLWTLLVGSPPRYGDVLKLDKLAPGLPPELQTALAGGLEMLPEQRISSASAFAEAVGVPLTGDRGHSLAQSLGRPTTRRRVMEAIVRTAAGMFEAAACSIALTDPKNGELVYEAAWGAGASEVVGMRLPPGVGLAGAVVASGDGVFVPECRKDPRFARQVAAGTGYVPYTMVVAPLIRDGKTIGVLSVLDRRDGGPYLREDLGKVALFADLAVVALDLDTFPLSSTGGRTLLA</sequence>
<evidence type="ECO:0000256" key="6">
    <source>
        <dbReference type="ARBA" id="ARBA00022840"/>
    </source>
</evidence>
<evidence type="ECO:0000256" key="5">
    <source>
        <dbReference type="ARBA" id="ARBA00022777"/>
    </source>
</evidence>
<keyword evidence="2" id="KW-0723">Serine/threonine-protein kinase</keyword>
<dbReference type="Pfam" id="PF00069">
    <property type="entry name" value="Pkinase"/>
    <property type="match status" value="1"/>
</dbReference>
<evidence type="ECO:0000256" key="1">
    <source>
        <dbReference type="ARBA" id="ARBA00012513"/>
    </source>
</evidence>
<dbReference type="InterPro" id="IPR003018">
    <property type="entry name" value="GAF"/>
</dbReference>
<dbReference type="SMART" id="SM00065">
    <property type="entry name" value="GAF"/>
    <property type="match status" value="1"/>
</dbReference>
<evidence type="ECO:0000256" key="2">
    <source>
        <dbReference type="ARBA" id="ARBA00022527"/>
    </source>
</evidence>
<organism evidence="8 9">
    <name type="scientific">Solirubrobacter ginsenosidimutans</name>
    <dbReference type="NCBI Taxonomy" id="490573"/>
    <lineage>
        <taxon>Bacteria</taxon>
        <taxon>Bacillati</taxon>
        <taxon>Actinomycetota</taxon>
        <taxon>Thermoleophilia</taxon>
        <taxon>Solirubrobacterales</taxon>
        <taxon>Solirubrobacteraceae</taxon>
        <taxon>Solirubrobacter</taxon>
    </lineage>
</organism>
<dbReference type="InterPro" id="IPR000719">
    <property type="entry name" value="Prot_kinase_dom"/>
</dbReference>
<keyword evidence="5 8" id="KW-0418">Kinase</keyword>
<dbReference type="InterPro" id="IPR008271">
    <property type="entry name" value="Ser/Thr_kinase_AS"/>
</dbReference>
<evidence type="ECO:0000256" key="3">
    <source>
        <dbReference type="ARBA" id="ARBA00022679"/>
    </source>
</evidence>
<dbReference type="Gene3D" id="3.30.200.20">
    <property type="entry name" value="Phosphorylase Kinase, domain 1"/>
    <property type="match status" value="1"/>
</dbReference>
<feature type="domain" description="Protein kinase" evidence="7">
    <location>
        <begin position="51"/>
        <end position="294"/>
    </location>
</feature>
<dbReference type="CDD" id="cd14014">
    <property type="entry name" value="STKc_PknB_like"/>
    <property type="match status" value="1"/>
</dbReference>
<dbReference type="GO" id="GO:0005524">
    <property type="term" value="F:ATP binding"/>
    <property type="evidence" value="ECO:0007669"/>
    <property type="project" value="UniProtKB-KW"/>
</dbReference>
<dbReference type="InterPro" id="IPR029016">
    <property type="entry name" value="GAF-like_dom_sf"/>
</dbReference>
<gene>
    <name evidence="8" type="ORF">OM076_19155</name>
</gene>